<evidence type="ECO:0000313" key="1">
    <source>
        <dbReference type="EMBL" id="KAK9816107.1"/>
    </source>
</evidence>
<dbReference type="EMBL" id="JALJOS010000091">
    <property type="protein sequence ID" value="KAK9816107.1"/>
    <property type="molecule type" value="Genomic_DNA"/>
</dbReference>
<dbReference type="Proteomes" id="UP001438707">
    <property type="component" value="Unassembled WGS sequence"/>
</dbReference>
<comment type="caution">
    <text evidence="1">The sequence shown here is derived from an EMBL/GenBank/DDBJ whole genome shotgun (WGS) entry which is preliminary data.</text>
</comment>
<accession>A0AAW1Q4G7</accession>
<dbReference type="AlphaFoldDB" id="A0AAW1Q4G7"/>
<keyword evidence="2" id="KW-1185">Reference proteome</keyword>
<protein>
    <submittedName>
        <fullName evidence="1">Uncharacterized protein</fullName>
    </submittedName>
</protein>
<gene>
    <name evidence="1" type="ORF">WJX74_003986</name>
</gene>
<reference evidence="1 2" key="1">
    <citation type="journal article" date="2024" name="Nat. Commun.">
        <title>Phylogenomics reveals the evolutionary origins of lichenization in chlorophyte algae.</title>
        <authorList>
            <person name="Puginier C."/>
            <person name="Libourel C."/>
            <person name="Otte J."/>
            <person name="Skaloud P."/>
            <person name="Haon M."/>
            <person name="Grisel S."/>
            <person name="Petersen M."/>
            <person name="Berrin J.G."/>
            <person name="Delaux P.M."/>
            <person name="Dal Grande F."/>
            <person name="Keller J."/>
        </authorList>
    </citation>
    <scope>NUCLEOTIDE SEQUENCE [LARGE SCALE GENOMIC DNA]</scope>
    <source>
        <strain evidence="1 2">SAG 2145</strain>
    </source>
</reference>
<name>A0AAW1Q4G7_9CHLO</name>
<organism evidence="1 2">
    <name type="scientific">Apatococcus lobatus</name>
    <dbReference type="NCBI Taxonomy" id="904363"/>
    <lineage>
        <taxon>Eukaryota</taxon>
        <taxon>Viridiplantae</taxon>
        <taxon>Chlorophyta</taxon>
        <taxon>core chlorophytes</taxon>
        <taxon>Trebouxiophyceae</taxon>
        <taxon>Chlorellales</taxon>
        <taxon>Chlorellaceae</taxon>
        <taxon>Apatococcus</taxon>
    </lineage>
</organism>
<proteinExistence type="predicted"/>
<sequence>MSAWGRPLGAHSSFWGDIFLERKWKASDEMSGRSGEARRLALMQQGLAEDARAEIVGDTRLLNGLLARAEQKDREAAGERDEKRRRLVRRHGDRLWTQAERVERKIEEDNAGFAKSMAALASAEKRAVSSRARPKRRGPEVGAVLRGVRRAWAADGAVRTLSPAETGAGQEAGTGVTATDDTVCEALMAFARFTPDPWPTLRLVIEESAFFSFREKVRLFGVTT</sequence>
<evidence type="ECO:0000313" key="2">
    <source>
        <dbReference type="Proteomes" id="UP001438707"/>
    </source>
</evidence>